<sequence length="83" mass="9128">MEKSDSDRQREQSIYRVTIAGSIINALLLAFKFTAGILGGSAAMIADAVHSEPLKVNGVYVEPSSGECQTPYRFDLQDDCRKF</sequence>
<gene>
    <name evidence="6" type="ORF">HMPREF9304_08890</name>
</gene>
<organism evidence="6 7">
    <name type="scientific">Hoylesella timonensis S9-PR14</name>
    <dbReference type="NCBI Taxonomy" id="1401062"/>
    <lineage>
        <taxon>Bacteria</taxon>
        <taxon>Pseudomonadati</taxon>
        <taxon>Bacteroidota</taxon>
        <taxon>Bacteroidia</taxon>
        <taxon>Bacteroidales</taxon>
        <taxon>Prevotellaceae</taxon>
        <taxon>Hoylesella</taxon>
    </lineage>
</organism>
<evidence type="ECO:0000256" key="2">
    <source>
        <dbReference type="ARBA" id="ARBA00022692"/>
    </source>
</evidence>
<comment type="subcellular location">
    <subcellularLocation>
        <location evidence="1">Membrane</location>
        <topology evidence="1">Multi-pass membrane protein</topology>
    </subcellularLocation>
</comment>
<feature type="domain" description="Cation efflux protein transmembrane" evidence="5">
    <location>
        <begin position="19"/>
        <end position="51"/>
    </location>
</feature>
<dbReference type="Pfam" id="PF01545">
    <property type="entry name" value="Cation_efflux"/>
    <property type="match status" value="1"/>
</dbReference>
<dbReference type="GO" id="GO:0016020">
    <property type="term" value="C:membrane"/>
    <property type="evidence" value="ECO:0007669"/>
    <property type="project" value="UniProtKB-SubCell"/>
</dbReference>
<name>A0A098YQU5_9BACT</name>
<keyword evidence="2" id="KW-0812">Transmembrane</keyword>
<dbReference type="GO" id="GO:0008324">
    <property type="term" value="F:monoatomic cation transmembrane transporter activity"/>
    <property type="evidence" value="ECO:0007669"/>
    <property type="project" value="InterPro"/>
</dbReference>
<keyword evidence="3" id="KW-1133">Transmembrane helix</keyword>
<proteinExistence type="predicted"/>
<dbReference type="Proteomes" id="UP000029723">
    <property type="component" value="Unassembled WGS sequence"/>
</dbReference>
<protein>
    <recommendedName>
        <fullName evidence="5">Cation efflux protein transmembrane domain-containing protein</fullName>
    </recommendedName>
</protein>
<comment type="caution">
    <text evidence="6">The sequence shown here is derived from an EMBL/GenBank/DDBJ whole genome shotgun (WGS) entry which is preliminary data.</text>
</comment>
<dbReference type="InterPro" id="IPR058533">
    <property type="entry name" value="Cation_efflux_TM"/>
</dbReference>
<dbReference type="RefSeq" id="WP_036928195.1">
    <property type="nucleotide sequence ID" value="NZ_JRPQ01000136.1"/>
</dbReference>
<keyword evidence="4" id="KW-0472">Membrane</keyword>
<dbReference type="AlphaFoldDB" id="A0A098YQU5"/>
<evidence type="ECO:0000256" key="3">
    <source>
        <dbReference type="ARBA" id="ARBA00022989"/>
    </source>
</evidence>
<evidence type="ECO:0000256" key="1">
    <source>
        <dbReference type="ARBA" id="ARBA00004141"/>
    </source>
</evidence>
<evidence type="ECO:0000313" key="6">
    <source>
        <dbReference type="EMBL" id="KGI21679.1"/>
    </source>
</evidence>
<dbReference type="EMBL" id="JRPQ01000136">
    <property type="protein sequence ID" value="KGI21679.1"/>
    <property type="molecule type" value="Genomic_DNA"/>
</dbReference>
<evidence type="ECO:0000259" key="5">
    <source>
        <dbReference type="Pfam" id="PF01545"/>
    </source>
</evidence>
<evidence type="ECO:0000313" key="7">
    <source>
        <dbReference type="Proteomes" id="UP000029723"/>
    </source>
</evidence>
<evidence type="ECO:0000256" key="4">
    <source>
        <dbReference type="ARBA" id="ARBA00023136"/>
    </source>
</evidence>
<dbReference type="Gene3D" id="1.20.1510.10">
    <property type="entry name" value="Cation efflux protein transmembrane domain"/>
    <property type="match status" value="1"/>
</dbReference>
<reference evidence="6 7" key="1">
    <citation type="submission" date="2014-07" db="EMBL/GenBank/DDBJ databases">
        <authorList>
            <person name="McCorrison J."/>
            <person name="Sanka R."/>
            <person name="Torralba M."/>
            <person name="Gillis M."/>
            <person name="Haft D.H."/>
            <person name="Methe B."/>
            <person name="Sutton G."/>
            <person name="Nelson K.E."/>
        </authorList>
    </citation>
    <scope>NUCLEOTIDE SEQUENCE [LARGE SCALE GENOMIC DNA]</scope>
    <source>
        <strain evidence="6 7">S9-PR14</strain>
    </source>
</reference>
<dbReference type="InterPro" id="IPR027469">
    <property type="entry name" value="Cation_efflux_TMD_sf"/>
</dbReference>
<accession>A0A098YQU5</accession>
<dbReference type="SUPFAM" id="SSF161111">
    <property type="entry name" value="Cation efflux protein transmembrane domain-like"/>
    <property type="match status" value="1"/>
</dbReference>